<accession>A0A5B7HDI7</accession>
<keyword evidence="2" id="KW-0472">Membrane</keyword>
<evidence type="ECO:0000256" key="1">
    <source>
        <dbReference type="SAM" id="MobiDB-lite"/>
    </source>
</evidence>
<keyword evidence="2" id="KW-0812">Transmembrane</keyword>
<evidence type="ECO:0000256" key="2">
    <source>
        <dbReference type="SAM" id="Phobius"/>
    </source>
</evidence>
<gene>
    <name evidence="3" type="ORF">E2C01_064627</name>
</gene>
<name>A0A5B7HDI7_PORTR</name>
<reference evidence="3 4" key="1">
    <citation type="submission" date="2019-05" db="EMBL/GenBank/DDBJ databases">
        <title>Another draft genome of Portunus trituberculatus and its Hox gene families provides insights of decapod evolution.</title>
        <authorList>
            <person name="Jeong J.-H."/>
            <person name="Song I."/>
            <person name="Kim S."/>
            <person name="Choi T."/>
            <person name="Kim D."/>
            <person name="Ryu S."/>
            <person name="Kim W."/>
        </authorList>
    </citation>
    <scope>NUCLEOTIDE SEQUENCE [LARGE SCALE GENOMIC DNA]</scope>
    <source>
        <tissue evidence="3">Muscle</tissue>
    </source>
</reference>
<dbReference type="AlphaFoldDB" id="A0A5B7HDI7"/>
<protein>
    <submittedName>
        <fullName evidence="3">Uncharacterized protein</fullName>
    </submittedName>
</protein>
<evidence type="ECO:0000313" key="3">
    <source>
        <dbReference type="EMBL" id="MPC70380.1"/>
    </source>
</evidence>
<proteinExistence type="predicted"/>
<feature type="region of interest" description="Disordered" evidence="1">
    <location>
        <begin position="36"/>
        <end position="70"/>
    </location>
</feature>
<comment type="caution">
    <text evidence="3">The sequence shown here is derived from an EMBL/GenBank/DDBJ whole genome shotgun (WGS) entry which is preliminary data.</text>
</comment>
<keyword evidence="4" id="KW-1185">Reference proteome</keyword>
<sequence>MFECPSACQSLNQSVSWLFSVPICLCVCLCISLSSTPSPSPTTTKTRQEHHHPPSKLAMKTPQDTSRPYLPYLSPAALPTLPTHSHLTPRDSALAPPLLAPPREPQHALVIRNVGSPILQWR</sequence>
<evidence type="ECO:0000313" key="4">
    <source>
        <dbReference type="Proteomes" id="UP000324222"/>
    </source>
</evidence>
<feature type="transmembrane region" description="Helical" evidence="2">
    <location>
        <begin position="15"/>
        <end position="35"/>
    </location>
</feature>
<dbReference type="EMBL" id="VSRR010031018">
    <property type="protein sequence ID" value="MPC70380.1"/>
    <property type="molecule type" value="Genomic_DNA"/>
</dbReference>
<dbReference type="Proteomes" id="UP000324222">
    <property type="component" value="Unassembled WGS sequence"/>
</dbReference>
<organism evidence="3 4">
    <name type="scientific">Portunus trituberculatus</name>
    <name type="common">Swimming crab</name>
    <name type="synonym">Neptunus trituberculatus</name>
    <dbReference type="NCBI Taxonomy" id="210409"/>
    <lineage>
        <taxon>Eukaryota</taxon>
        <taxon>Metazoa</taxon>
        <taxon>Ecdysozoa</taxon>
        <taxon>Arthropoda</taxon>
        <taxon>Crustacea</taxon>
        <taxon>Multicrustacea</taxon>
        <taxon>Malacostraca</taxon>
        <taxon>Eumalacostraca</taxon>
        <taxon>Eucarida</taxon>
        <taxon>Decapoda</taxon>
        <taxon>Pleocyemata</taxon>
        <taxon>Brachyura</taxon>
        <taxon>Eubrachyura</taxon>
        <taxon>Portunoidea</taxon>
        <taxon>Portunidae</taxon>
        <taxon>Portuninae</taxon>
        <taxon>Portunus</taxon>
    </lineage>
</organism>
<keyword evidence="2" id="KW-1133">Transmembrane helix</keyword>